<name>A0A7G1KGS2_9NOCA</name>
<dbReference type="EMBL" id="AP023396">
    <property type="protein sequence ID" value="BCK53159.1"/>
    <property type="molecule type" value="Genomic_DNA"/>
</dbReference>
<evidence type="ECO:0000313" key="3">
    <source>
        <dbReference type="Proteomes" id="UP000516173"/>
    </source>
</evidence>
<proteinExistence type="predicted"/>
<accession>A0A7G1KGS2</accession>
<feature type="region of interest" description="Disordered" evidence="1">
    <location>
        <begin position="57"/>
        <end position="78"/>
    </location>
</feature>
<protein>
    <submittedName>
        <fullName evidence="2">Uncharacterized protein</fullName>
    </submittedName>
</protein>
<dbReference type="Proteomes" id="UP000516173">
    <property type="component" value="Chromosome"/>
</dbReference>
<dbReference type="AlphaFoldDB" id="A0A7G1KGS2"/>
<gene>
    <name evidence="2" type="ORF">NWFMUON74_09310</name>
</gene>
<evidence type="ECO:0000256" key="1">
    <source>
        <dbReference type="SAM" id="MobiDB-lite"/>
    </source>
</evidence>
<sequence>MPTIEKTIIIGNIMLIGLEAMPPPCVNIRAIIPTMPTIITTGIIFCSRLPGTARGISGGGCSVTSPPGARGTSRRWRR</sequence>
<reference evidence="2 3" key="1">
    <citation type="submission" date="2020-08" db="EMBL/GenBank/DDBJ databases">
        <title>Genome Sequencing of Nocardia wallacei strain FMUON74 and assembly.</title>
        <authorList>
            <person name="Toyokawa M."/>
            <person name="Uesaka K."/>
        </authorList>
    </citation>
    <scope>NUCLEOTIDE SEQUENCE [LARGE SCALE GENOMIC DNA]</scope>
    <source>
        <strain evidence="2 3">FMUON74</strain>
    </source>
</reference>
<dbReference type="KEGG" id="nwl:NWFMUON74_09310"/>
<organism evidence="2 3">
    <name type="scientific">Nocardia wallacei</name>
    <dbReference type="NCBI Taxonomy" id="480035"/>
    <lineage>
        <taxon>Bacteria</taxon>
        <taxon>Bacillati</taxon>
        <taxon>Actinomycetota</taxon>
        <taxon>Actinomycetes</taxon>
        <taxon>Mycobacteriales</taxon>
        <taxon>Nocardiaceae</taxon>
        <taxon>Nocardia</taxon>
    </lineage>
</organism>
<evidence type="ECO:0000313" key="2">
    <source>
        <dbReference type="EMBL" id="BCK53159.1"/>
    </source>
</evidence>
<keyword evidence="3" id="KW-1185">Reference proteome</keyword>